<proteinExistence type="predicted"/>
<organism evidence="1 2">
    <name type="scientific">Geodermatophilus maliterrae</name>
    <dbReference type="NCBI Taxonomy" id="3162531"/>
    <lineage>
        <taxon>Bacteria</taxon>
        <taxon>Bacillati</taxon>
        <taxon>Actinomycetota</taxon>
        <taxon>Actinomycetes</taxon>
        <taxon>Geodermatophilales</taxon>
        <taxon>Geodermatophilaceae</taxon>
        <taxon>Geodermatophilus</taxon>
    </lineage>
</organism>
<sequence length="203" mass="21371">MVAPQRNKVEQIEDLFAQLTPEELDQLVPRNTVVSRLVLVPAYRHTAVFGIRQSCLYPYNVLASGAGRTDGKGRAVIPVGRILGCLRAGEPMHPGLQTGGAGPGALPGDLLLVGGPVTVVTAASEEPVIMTATTEEVPPFGPLATPGSIPLSWRTPALNTGAAVFDDMRVVVRSHTPTGDVAAAVPFAWHSTIECVFDFLLQG</sequence>
<dbReference type="EMBL" id="JBFNXQ010000019">
    <property type="protein sequence ID" value="MEX5718395.1"/>
    <property type="molecule type" value="Genomic_DNA"/>
</dbReference>
<protein>
    <submittedName>
        <fullName evidence="1">Uncharacterized protein</fullName>
    </submittedName>
</protein>
<evidence type="ECO:0000313" key="1">
    <source>
        <dbReference type="EMBL" id="MEX5718395.1"/>
    </source>
</evidence>
<comment type="caution">
    <text evidence="1">The sequence shown here is derived from an EMBL/GenBank/DDBJ whole genome shotgun (WGS) entry which is preliminary data.</text>
</comment>
<evidence type="ECO:0000313" key="2">
    <source>
        <dbReference type="Proteomes" id="UP001560045"/>
    </source>
</evidence>
<accession>A0ABV3XCU6</accession>
<gene>
    <name evidence="1" type="ORF">ABQ292_08445</name>
</gene>
<name>A0ABV3XCU6_9ACTN</name>
<dbReference type="RefSeq" id="WP_369205197.1">
    <property type="nucleotide sequence ID" value="NZ_JBFNXQ010000019.1"/>
</dbReference>
<keyword evidence="2" id="KW-1185">Reference proteome</keyword>
<reference evidence="1 2" key="1">
    <citation type="submission" date="2024-06" db="EMBL/GenBank/DDBJ databases">
        <title>Draft genome sequence of Geodermatophilus badlandi, a novel member of the Geodermatophilaceae isolated from badland sedimentary rocks in the Red desert, Wyoming, USA.</title>
        <authorList>
            <person name="Ben Tekaya S."/>
            <person name="Nouioui I."/>
            <person name="Flores G.M."/>
            <person name="Shaal M.N."/>
            <person name="Bredoire F."/>
            <person name="Basile F."/>
            <person name="Van Diepen L."/>
            <person name="Ward N.L."/>
        </authorList>
    </citation>
    <scope>NUCLEOTIDE SEQUENCE [LARGE SCALE GENOMIC DNA]</scope>
    <source>
        <strain evidence="1 2">WL48A</strain>
    </source>
</reference>
<dbReference type="Proteomes" id="UP001560045">
    <property type="component" value="Unassembled WGS sequence"/>
</dbReference>